<dbReference type="AlphaFoldDB" id="A0A4Y7JC50"/>
<gene>
    <name evidence="1" type="ORF">C5167_006012</name>
</gene>
<dbReference type="EMBL" id="CM010718">
    <property type="protein sequence ID" value="RZC58714.1"/>
    <property type="molecule type" value="Genomic_DNA"/>
</dbReference>
<evidence type="ECO:0000313" key="1">
    <source>
        <dbReference type="EMBL" id="RZC58714.1"/>
    </source>
</evidence>
<evidence type="ECO:0000313" key="2">
    <source>
        <dbReference type="Proteomes" id="UP000316621"/>
    </source>
</evidence>
<keyword evidence="2" id="KW-1185">Reference proteome</keyword>
<sequence length="66" mass="6849">MAKVVLNQGTGKCCVAVGFYGCKNVLSPGSIRKYGCVLDSSCSFWVTVAQPLPPVNLTVTSLPADG</sequence>
<name>A0A4Y7JC50_PAPSO</name>
<accession>A0A4Y7JC50</accession>
<protein>
    <submittedName>
        <fullName evidence="1">Uncharacterized protein</fullName>
    </submittedName>
</protein>
<organism evidence="1 2">
    <name type="scientific">Papaver somniferum</name>
    <name type="common">Opium poppy</name>
    <dbReference type="NCBI Taxonomy" id="3469"/>
    <lineage>
        <taxon>Eukaryota</taxon>
        <taxon>Viridiplantae</taxon>
        <taxon>Streptophyta</taxon>
        <taxon>Embryophyta</taxon>
        <taxon>Tracheophyta</taxon>
        <taxon>Spermatophyta</taxon>
        <taxon>Magnoliopsida</taxon>
        <taxon>Ranunculales</taxon>
        <taxon>Papaveraceae</taxon>
        <taxon>Papaveroideae</taxon>
        <taxon>Papaver</taxon>
    </lineage>
</organism>
<dbReference type="Proteomes" id="UP000316621">
    <property type="component" value="Chromosome 4"/>
</dbReference>
<proteinExistence type="predicted"/>
<dbReference type="Gramene" id="RZC58714">
    <property type="protein sequence ID" value="RZC58714"/>
    <property type="gene ID" value="C5167_006012"/>
</dbReference>
<reference evidence="1 2" key="1">
    <citation type="journal article" date="2018" name="Science">
        <title>The opium poppy genome and morphinan production.</title>
        <authorList>
            <person name="Guo L."/>
            <person name="Winzer T."/>
            <person name="Yang X."/>
            <person name="Li Y."/>
            <person name="Ning Z."/>
            <person name="He Z."/>
            <person name="Teodor R."/>
            <person name="Lu Y."/>
            <person name="Bowser T.A."/>
            <person name="Graham I.A."/>
            <person name="Ye K."/>
        </authorList>
    </citation>
    <scope>NUCLEOTIDE SEQUENCE [LARGE SCALE GENOMIC DNA]</scope>
    <source>
        <strain evidence="2">cv. HN1</strain>
        <tissue evidence="1">Leaves</tissue>
    </source>
</reference>